<evidence type="ECO:0000256" key="1">
    <source>
        <dbReference type="ARBA" id="ARBA00001946"/>
    </source>
</evidence>
<comment type="caution">
    <text evidence="5">The sequence shown here is derived from an EMBL/GenBank/DDBJ whole genome shotgun (WGS) entry which is preliminary data.</text>
</comment>
<organism evidence="5 6">
    <name type="scientific">Novilysobacter selenitireducens</name>
    <dbReference type="NCBI Taxonomy" id="2872639"/>
    <lineage>
        <taxon>Bacteria</taxon>
        <taxon>Pseudomonadati</taxon>
        <taxon>Pseudomonadota</taxon>
        <taxon>Gammaproteobacteria</taxon>
        <taxon>Lysobacterales</taxon>
        <taxon>Lysobacteraceae</taxon>
        <taxon>Novilysobacter</taxon>
    </lineage>
</organism>
<name>A0ABS7T3W5_9GAMM</name>
<dbReference type="PROSITE" id="PS00893">
    <property type="entry name" value="NUDIX_BOX"/>
    <property type="match status" value="1"/>
</dbReference>
<dbReference type="GO" id="GO:0016787">
    <property type="term" value="F:hydrolase activity"/>
    <property type="evidence" value="ECO:0007669"/>
    <property type="project" value="UniProtKB-KW"/>
</dbReference>
<proteinExistence type="predicted"/>
<feature type="region of interest" description="Disordered" evidence="3">
    <location>
        <begin position="1"/>
        <end position="30"/>
    </location>
</feature>
<dbReference type="EC" id="3.6.1.-" evidence="5"/>
<evidence type="ECO:0000259" key="4">
    <source>
        <dbReference type="PROSITE" id="PS51462"/>
    </source>
</evidence>
<dbReference type="InterPro" id="IPR020084">
    <property type="entry name" value="NUDIX_hydrolase_CS"/>
</dbReference>
<dbReference type="Pfam" id="PF00293">
    <property type="entry name" value="NUDIX"/>
    <property type="match status" value="1"/>
</dbReference>
<evidence type="ECO:0000313" key="5">
    <source>
        <dbReference type="EMBL" id="MBZ4038570.1"/>
    </source>
</evidence>
<keyword evidence="2 5" id="KW-0378">Hydrolase</keyword>
<protein>
    <submittedName>
        <fullName evidence="5">ADP compounds hydrolase NudE</fullName>
        <ecNumber evidence="5">3.6.1.-</ecNumber>
    </submittedName>
</protein>
<accession>A0ABS7T3W5</accession>
<sequence>MEGCAGARASACTGATARPGRGRASATPRRRALLASRHRLSWFASGDYRPFDRLVPRRREPAVSRPLPTIHGITEHDAGPYRLERLDLEFSNGERRQFQRLHGRGHGAVVVVPMLDADTVLLVREYAAGMHRYELGLVKGRIDAGETALEAANRELKEEAGYGAARLDHLRALTLAPTYMSHEAQLVVARDLYPERLPGDEPEPLEPVPWKLDDLHQLILREDFSEGRSIAAVFIAREWLRQHA</sequence>
<dbReference type="NCBIfam" id="NF008736">
    <property type="entry name" value="PRK11762.1"/>
    <property type="match status" value="1"/>
</dbReference>
<keyword evidence="6" id="KW-1185">Reference proteome</keyword>
<reference evidence="5 6" key="1">
    <citation type="submission" date="2021-09" db="EMBL/GenBank/DDBJ databases">
        <title>Lysobacter sp. 13A isolated from the river sediment.</title>
        <authorList>
            <person name="Liu H."/>
            <person name="Li S."/>
            <person name="Mao S."/>
        </authorList>
    </citation>
    <scope>NUCLEOTIDE SEQUENCE [LARGE SCALE GENOMIC DNA]</scope>
    <source>
        <strain evidence="5 6">13A</strain>
    </source>
</reference>
<dbReference type="PROSITE" id="PS51462">
    <property type="entry name" value="NUDIX"/>
    <property type="match status" value="1"/>
</dbReference>
<dbReference type="InterPro" id="IPR051325">
    <property type="entry name" value="Nudix_hydrolase_domain"/>
</dbReference>
<dbReference type="SUPFAM" id="SSF55811">
    <property type="entry name" value="Nudix"/>
    <property type="match status" value="1"/>
</dbReference>
<comment type="cofactor">
    <cofactor evidence="1">
        <name>Mg(2+)</name>
        <dbReference type="ChEBI" id="CHEBI:18420"/>
    </cofactor>
</comment>
<dbReference type="EMBL" id="JAINZW010000001">
    <property type="protein sequence ID" value="MBZ4038570.1"/>
    <property type="molecule type" value="Genomic_DNA"/>
</dbReference>
<dbReference type="CDD" id="cd24156">
    <property type="entry name" value="NUDIX_ADPRase_NudE"/>
    <property type="match status" value="1"/>
</dbReference>
<dbReference type="Gene3D" id="3.90.79.10">
    <property type="entry name" value="Nucleoside Triphosphate Pyrophosphohydrolase"/>
    <property type="match status" value="1"/>
</dbReference>
<evidence type="ECO:0000256" key="2">
    <source>
        <dbReference type="ARBA" id="ARBA00022801"/>
    </source>
</evidence>
<evidence type="ECO:0000256" key="3">
    <source>
        <dbReference type="SAM" id="MobiDB-lite"/>
    </source>
</evidence>
<evidence type="ECO:0000313" key="6">
    <source>
        <dbReference type="Proteomes" id="UP001430954"/>
    </source>
</evidence>
<dbReference type="PANTHER" id="PTHR21340">
    <property type="entry name" value="DIADENOSINE 5,5-P1,P4-TETRAPHOSPHATE PYROPHOSPHOHYDROLASE MUTT"/>
    <property type="match status" value="1"/>
</dbReference>
<dbReference type="Proteomes" id="UP001430954">
    <property type="component" value="Unassembled WGS sequence"/>
</dbReference>
<dbReference type="InterPro" id="IPR015797">
    <property type="entry name" value="NUDIX_hydrolase-like_dom_sf"/>
</dbReference>
<feature type="domain" description="Nudix hydrolase" evidence="4">
    <location>
        <begin position="101"/>
        <end position="236"/>
    </location>
</feature>
<dbReference type="InterPro" id="IPR000086">
    <property type="entry name" value="NUDIX_hydrolase_dom"/>
</dbReference>
<dbReference type="PANTHER" id="PTHR21340:SF0">
    <property type="entry name" value="BIS(5'-NUCLEOSYL)-TETRAPHOSPHATASE [ASYMMETRICAL]"/>
    <property type="match status" value="1"/>
</dbReference>
<gene>
    <name evidence="5" type="primary">nudE</name>
    <name evidence="5" type="ORF">K6753_03330</name>
</gene>